<name>A0A1V4H053_MORLA</name>
<evidence type="ECO:0000313" key="1">
    <source>
        <dbReference type="EMBL" id="OPH37951.1"/>
    </source>
</evidence>
<evidence type="ECO:0000313" key="2">
    <source>
        <dbReference type="Proteomes" id="UP000191025"/>
    </source>
</evidence>
<proteinExistence type="predicted"/>
<comment type="caution">
    <text evidence="1">The sequence shown here is derived from an EMBL/GenBank/DDBJ whole genome shotgun (WGS) entry which is preliminary data.</text>
</comment>
<reference evidence="2" key="1">
    <citation type="submission" date="2017-03" db="EMBL/GenBank/DDBJ databases">
        <title>Draft genome sequence of Moraxella equi CCUG 4950T type strain.</title>
        <authorList>
            <person name="Salva-Serra F."/>
            <person name="Engstrom-Jakobsson H."/>
            <person name="Thorell K."/>
            <person name="Jaen-Luchoro D."/>
            <person name="Gonzales-Siles L."/>
            <person name="Karlsson R."/>
            <person name="Yazdan S."/>
            <person name="Boulund F."/>
            <person name="Johnning A."/>
            <person name="Engstrand L."/>
            <person name="Kristiansson E."/>
            <person name="Moore E."/>
        </authorList>
    </citation>
    <scope>NUCLEOTIDE SEQUENCE [LARGE SCALE GENOMIC DNA]</scope>
    <source>
        <strain evidence="2">CCUG 4441</strain>
    </source>
</reference>
<dbReference type="Proteomes" id="UP000191025">
    <property type="component" value="Unassembled WGS sequence"/>
</dbReference>
<gene>
    <name evidence="1" type="ORF">B5J94_04805</name>
</gene>
<accession>A0A1V4H053</accession>
<dbReference type="EMBL" id="MXAN01000027">
    <property type="protein sequence ID" value="OPH37951.1"/>
    <property type="molecule type" value="Genomic_DNA"/>
</dbReference>
<protein>
    <submittedName>
        <fullName evidence="1">Uncharacterized protein</fullName>
    </submittedName>
</protein>
<sequence length="69" mass="8158">MGRHSSPRTVFFNLGVCRKSIFKTNFSYFALFCPNNFDNFDKLMKKLKNFADFGKNDLPFLSDLFKIYD</sequence>
<dbReference type="AlphaFoldDB" id="A0A1V4H053"/>
<organism evidence="1 2">
    <name type="scientific">Moraxella lacunata</name>
    <dbReference type="NCBI Taxonomy" id="477"/>
    <lineage>
        <taxon>Bacteria</taxon>
        <taxon>Pseudomonadati</taxon>
        <taxon>Pseudomonadota</taxon>
        <taxon>Gammaproteobacteria</taxon>
        <taxon>Moraxellales</taxon>
        <taxon>Moraxellaceae</taxon>
        <taxon>Moraxella</taxon>
    </lineage>
</organism>